<dbReference type="RefSeq" id="WP_163181174.1">
    <property type="nucleotide sequence ID" value="NZ_JAAIWM010000007.1"/>
</dbReference>
<dbReference type="Proteomes" id="UP000481043">
    <property type="component" value="Unassembled WGS sequence"/>
</dbReference>
<dbReference type="InterPro" id="IPR016181">
    <property type="entry name" value="Acyl_CoA_acyltransferase"/>
</dbReference>
<dbReference type="Gene3D" id="3.40.630.30">
    <property type="match status" value="1"/>
</dbReference>
<dbReference type="SUPFAM" id="SSF55729">
    <property type="entry name" value="Acyl-CoA N-acyltransferases (Nat)"/>
    <property type="match status" value="1"/>
</dbReference>
<accession>A0A6M0QB47</accession>
<comment type="caution">
    <text evidence="2">The sequence shown here is derived from an EMBL/GenBank/DDBJ whole genome shotgun (WGS) entry which is preliminary data.</text>
</comment>
<keyword evidence="3" id="KW-1185">Reference proteome</keyword>
<keyword evidence="2" id="KW-0808">Transferase</keyword>
<dbReference type="InterPro" id="IPR000182">
    <property type="entry name" value="GNAT_dom"/>
</dbReference>
<dbReference type="GO" id="GO:0016747">
    <property type="term" value="F:acyltransferase activity, transferring groups other than amino-acyl groups"/>
    <property type="evidence" value="ECO:0007669"/>
    <property type="project" value="InterPro"/>
</dbReference>
<organism evidence="2 3">
    <name type="scientific">Bacillus mesophilus</name>
    <dbReference type="NCBI Taxonomy" id="1808955"/>
    <lineage>
        <taxon>Bacteria</taxon>
        <taxon>Bacillati</taxon>
        <taxon>Bacillota</taxon>
        <taxon>Bacilli</taxon>
        <taxon>Bacillales</taxon>
        <taxon>Bacillaceae</taxon>
        <taxon>Bacillus</taxon>
    </lineage>
</organism>
<evidence type="ECO:0000313" key="3">
    <source>
        <dbReference type="Proteomes" id="UP000481043"/>
    </source>
</evidence>
<protein>
    <submittedName>
        <fullName evidence="2">GNAT family N-acetyltransferase</fullName>
    </submittedName>
</protein>
<gene>
    <name evidence="2" type="ORF">G4D63_17560</name>
</gene>
<dbReference type="InterPro" id="IPR051531">
    <property type="entry name" value="N-acetyltransferase"/>
</dbReference>
<proteinExistence type="predicted"/>
<dbReference type="Pfam" id="PF13302">
    <property type="entry name" value="Acetyltransf_3"/>
    <property type="match status" value="1"/>
</dbReference>
<dbReference type="AlphaFoldDB" id="A0A6M0QB47"/>
<feature type="domain" description="N-acetyltransferase" evidence="1">
    <location>
        <begin position="13"/>
        <end position="176"/>
    </location>
</feature>
<dbReference type="PANTHER" id="PTHR43792:SF1">
    <property type="entry name" value="N-ACETYLTRANSFERASE DOMAIN-CONTAINING PROTEIN"/>
    <property type="match status" value="1"/>
</dbReference>
<evidence type="ECO:0000313" key="2">
    <source>
        <dbReference type="EMBL" id="NEY73545.1"/>
    </source>
</evidence>
<evidence type="ECO:0000259" key="1">
    <source>
        <dbReference type="PROSITE" id="PS51186"/>
    </source>
</evidence>
<dbReference type="EMBL" id="JAAIWM010000007">
    <property type="protein sequence ID" value="NEY73545.1"/>
    <property type="molecule type" value="Genomic_DNA"/>
</dbReference>
<name>A0A6M0QB47_9BACI</name>
<reference evidence="2 3" key="1">
    <citation type="submission" date="2020-02" db="EMBL/GenBank/DDBJ databases">
        <title>Bacillus aquiflavi sp. nov., isolated from yellow water of strong flavor Chinese baijiu in Yibin region of China.</title>
        <authorList>
            <person name="Xie J."/>
        </authorList>
    </citation>
    <scope>NUCLEOTIDE SEQUENCE [LARGE SCALE GENOMIC DNA]</scope>
    <source>
        <strain evidence="2 3">SA4</strain>
    </source>
</reference>
<sequence>MTNKIPVLVGELVRLRPINDADHLSWFEVEQDESMHKWVGNAVPTSLDEVKHALYELYPQHFMLWMIEEKTSGKVIGMMRISHPEQRGNQLVAGDSQRLHSDYWRKGYMRESRKLIYDYVFNTLKIDVLYADVWEGNVNSIKSLVSAGYKLIDCRKEYFKKYNKTQNKLYYELREATWKR</sequence>
<dbReference type="PROSITE" id="PS51186">
    <property type="entry name" value="GNAT"/>
    <property type="match status" value="1"/>
</dbReference>
<dbReference type="PANTHER" id="PTHR43792">
    <property type="entry name" value="GNAT FAMILY, PUTATIVE (AFU_ORTHOLOGUE AFUA_3G00765)-RELATED-RELATED"/>
    <property type="match status" value="1"/>
</dbReference>